<evidence type="ECO:0000313" key="3">
    <source>
        <dbReference type="Proteomes" id="UP001500236"/>
    </source>
</evidence>
<evidence type="ECO:0008006" key="4">
    <source>
        <dbReference type="Google" id="ProtNLM"/>
    </source>
</evidence>
<feature type="transmembrane region" description="Helical" evidence="1">
    <location>
        <begin position="37"/>
        <end position="57"/>
    </location>
</feature>
<gene>
    <name evidence="2" type="ORF">GCM10010529_00730</name>
</gene>
<sequence length="127" mass="14055">MTLMFIIGTVVCAASTLICWVMTALRRHPADSSIISLAAVELFLVVYGIYAAVRQLGFDASIAGEAWEFWGYVFTALLLPAGVFVWAMIDKTRWSNLVMSFVGLVVFVMVYRMEVIWWGSATAPCAC</sequence>
<comment type="caution">
    <text evidence="2">The sequence shown here is derived from an EMBL/GenBank/DDBJ whole genome shotgun (WGS) entry which is preliminary data.</text>
</comment>
<keyword evidence="1" id="KW-1133">Transmembrane helix</keyword>
<name>A0ABP6LR91_9MICC</name>
<keyword evidence="1" id="KW-0812">Transmembrane</keyword>
<evidence type="ECO:0000256" key="1">
    <source>
        <dbReference type="SAM" id="Phobius"/>
    </source>
</evidence>
<dbReference type="Proteomes" id="UP001500236">
    <property type="component" value="Unassembled WGS sequence"/>
</dbReference>
<protein>
    <recommendedName>
        <fullName evidence="4">Integral membrane protein</fullName>
    </recommendedName>
</protein>
<proteinExistence type="predicted"/>
<dbReference type="EMBL" id="BAAAVT010000001">
    <property type="protein sequence ID" value="GAA3050504.1"/>
    <property type="molecule type" value="Genomic_DNA"/>
</dbReference>
<feature type="transmembrane region" description="Helical" evidence="1">
    <location>
        <begin position="69"/>
        <end position="89"/>
    </location>
</feature>
<keyword evidence="3" id="KW-1185">Reference proteome</keyword>
<organism evidence="2 3">
    <name type="scientific">Nesterenkonia aethiopica</name>
    <dbReference type="NCBI Taxonomy" id="269144"/>
    <lineage>
        <taxon>Bacteria</taxon>
        <taxon>Bacillati</taxon>
        <taxon>Actinomycetota</taxon>
        <taxon>Actinomycetes</taxon>
        <taxon>Micrococcales</taxon>
        <taxon>Micrococcaceae</taxon>
        <taxon>Nesterenkonia</taxon>
    </lineage>
</organism>
<feature type="transmembrane region" description="Helical" evidence="1">
    <location>
        <begin position="96"/>
        <end position="113"/>
    </location>
</feature>
<feature type="transmembrane region" description="Helical" evidence="1">
    <location>
        <begin position="6"/>
        <end position="25"/>
    </location>
</feature>
<keyword evidence="1" id="KW-0472">Membrane</keyword>
<dbReference type="RefSeq" id="WP_344683668.1">
    <property type="nucleotide sequence ID" value="NZ_BAAAVT010000001.1"/>
</dbReference>
<reference evidence="3" key="1">
    <citation type="journal article" date="2019" name="Int. J. Syst. Evol. Microbiol.">
        <title>The Global Catalogue of Microorganisms (GCM) 10K type strain sequencing project: providing services to taxonomists for standard genome sequencing and annotation.</title>
        <authorList>
            <consortium name="The Broad Institute Genomics Platform"/>
            <consortium name="The Broad Institute Genome Sequencing Center for Infectious Disease"/>
            <person name="Wu L."/>
            <person name="Ma J."/>
        </authorList>
    </citation>
    <scope>NUCLEOTIDE SEQUENCE [LARGE SCALE GENOMIC DNA]</scope>
    <source>
        <strain evidence="3">JCM 14309</strain>
    </source>
</reference>
<accession>A0ABP6LR91</accession>
<evidence type="ECO:0000313" key="2">
    <source>
        <dbReference type="EMBL" id="GAA3050504.1"/>
    </source>
</evidence>